<dbReference type="GO" id="GO:0006606">
    <property type="term" value="P:protein import into nucleus"/>
    <property type="evidence" value="ECO:0007669"/>
    <property type="project" value="TreeGrafter"/>
</dbReference>
<evidence type="ECO:0008006" key="3">
    <source>
        <dbReference type="Google" id="ProtNLM"/>
    </source>
</evidence>
<accession>A0A8C5HVV7</accession>
<dbReference type="Proteomes" id="UP000694680">
    <property type="component" value="Chromosome 22"/>
</dbReference>
<dbReference type="PANTHER" id="PTHR15191:SF13">
    <property type="entry name" value="PTTG1-INTERACTING PROTEIN A"/>
    <property type="match status" value="1"/>
</dbReference>
<evidence type="ECO:0000313" key="1">
    <source>
        <dbReference type="Ensembl" id="ENSGWIP00000051418.1"/>
    </source>
</evidence>
<organism evidence="1 2">
    <name type="scientific">Gouania willdenowi</name>
    <name type="common">Blunt-snouted clingfish</name>
    <name type="synonym">Lepadogaster willdenowi</name>
    <dbReference type="NCBI Taxonomy" id="441366"/>
    <lineage>
        <taxon>Eukaryota</taxon>
        <taxon>Metazoa</taxon>
        <taxon>Chordata</taxon>
        <taxon>Craniata</taxon>
        <taxon>Vertebrata</taxon>
        <taxon>Euteleostomi</taxon>
        <taxon>Actinopterygii</taxon>
        <taxon>Neopterygii</taxon>
        <taxon>Teleostei</taxon>
        <taxon>Neoteleostei</taxon>
        <taxon>Acanthomorphata</taxon>
        <taxon>Ovalentaria</taxon>
        <taxon>Blenniimorphae</taxon>
        <taxon>Blenniiformes</taxon>
        <taxon>Gobiesocoidei</taxon>
        <taxon>Gobiesocidae</taxon>
        <taxon>Gobiesocinae</taxon>
        <taxon>Gouania</taxon>
    </lineage>
</organism>
<proteinExistence type="predicted"/>
<sequence length="157" mass="17989">MEKLSGGLVVVTKNYQDFFNLLSLFSDNPFIIKITFPLKCPPCCLLLFPTQLCFHFKNKVSFFFFFFLLFSAACETKNGTNCEECLKNVTCLWCITTKSCVTYPVRTILPPHSLCPLDNARWGLCWSKNTHSYLITSNTGEPHATHLIQANLVKMWM</sequence>
<dbReference type="GO" id="GO:0005737">
    <property type="term" value="C:cytoplasm"/>
    <property type="evidence" value="ECO:0007669"/>
    <property type="project" value="TreeGrafter"/>
</dbReference>
<keyword evidence="2" id="KW-1185">Reference proteome</keyword>
<reference evidence="1" key="3">
    <citation type="submission" date="2025-09" db="UniProtKB">
        <authorList>
            <consortium name="Ensembl"/>
        </authorList>
    </citation>
    <scope>IDENTIFICATION</scope>
</reference>
<protein>
    <recommendedName>
        <fullName evidence="3">PSI domain-containing protein</fullName>
    </recommendedName>
</protein>
<dbReference type="AlphaFoldDB" id="A0A8C5HVV7"/>
<dbReference type="Ensembl" id="ENSGWIT00000055505.1">
    <property type="protein sequence ID" value="ENSGWIP00000051418.1"/>
    <property type="gene ID" value="ENSGWIG00000024920.1"/>
</dbReference>
<reference evidence="1" key="2">
    <citation type="submission" date="2025-08" db="UniProtKB">
        <authorList>
            <consortium name="Ensembl"/>
        </authorList>
    </citation>
    <scope>IDENTIFICATION</scope>
</reference>
<name>A0A8C5HVV7_GOUWI</name>
<dbReference type="PANTHER" id="PTHR15191">
    <property type="entry name" value="PROTEIN CBG20567"/>
    <property type="match status" value="1"/>
</dbReference>
<dbReference type="InterPro" id="IPR052304">
    <property type="entry name" value="PTTG1IP"/>
</dbReference>
<evidence type="ECO:0000313" key="2">
    <source>
        <dbReference type="Proteomes" id="UP000694680"/>
    </source>
</evidence>
<dbReference type="GO" id="GO:0005634">
    <property type="term" value="C:nucleus"/>
    <property type="evidence" value="ECO:0007669"/>
    <property type="project" value="TreeGrafter"/>
</dbReference>
<reference evidence="1" key="1">
    <citation type="submission" date="2020-06" db="EMBL/GenBank/DDBJ databases">
        <authorList>
            <consortium name="Wellcome Sanger Institute Data Sharing"/>
        </authorList>
    </citation>
    <scope>NUCLEOTIDE SEQUENCE [LARGE SCALE GENOMIC DNA]</scope>
</reference>